<feature type="region of interest" description="Disordered" evidence="1">
    <location>
        <begin position="80"/>
        <end position="120"/>
    </location>
</feature>
<evidence type="ECO:0000313" key="2">
    <source>
        <dbReference type="EMBL" id="KAL1499289.1"/>
    </source>
</evidence>
<protein>
    <submittedName>
        <fullName evidence="2">Uncharacterized protein</fullName>
    </submittedName>
</protein>
<keyword evidence="3" id="KW-1185">Reference proteome</keyword>
<gene>
    <name evidence="2" type="ORF">AB1Y20_011498</name>
</gene>
<feature type="compositionally biased region" description="Pro residues" evidence="1">
    <location>
        <begin position="90"/>
        <end position="118"/>
    </location>
</feature>
<proteinExistence type="predicted"/>
<comment type="caution">
    <text evidence="2">The sequence shown here is derived from an EMBL/GenBank/DDBJ whole genome shotgun (WGS) entry which is preliminary data.</text>
</comment>
<organism evidence="2 3">
    <name type="scientific">Prymnesium parvum</name>
    <name type="common">Toxic golden alga</name>
    <dbReference type="NCBI Taxonomy" id="97485"/>
    <lineage>
        <taxon>Eukaryota</taxon>
        <taxon>Haptista</taxon>
        <taxon>Haptophyta</taxon>
        <taxon>Prymnesiophyceae</taxon>
        <taxon>Prymnesiales</taxon>
        <taxon>Prymnesiaceae</taxon>
        <taxon>Prymnesium</taxon>
    </lineage>
</organism>
<evidence type="ECO:0000313" key="3">
    <source>
        <dbReference type="Proteomes" id="UP001515480"/>
    </source>
</evidence>
<accession>A0AB34IIS5</accession>
<reference evidence="2 3" key="1">
    <citation type="journal article" date="2024" name="Science">
        <title>Giant polyketide synthase enzymes in the biosynthesis of giant marine polyether toxins.</title>
        <authorList>
            <person name="Fallon T.R."/>
            <person name="Shende V.V."/>
            <person name="Wierzbicki I.H."/>
            <person name="Pendleton A.L."/>
            <person name="Watervoot N.F."/>
            <person name="Auber R.P."/>
            <person name="Gonzalez D.J."/>
            <person name="Wisecaver J.H."/>
            <person name="Moore B.S."/>
        </authorList>
    </citation>
    <scope>NUCLEOTIDE SEQUENCE [LARGE SCALE GENOMIC DNA]</scope>
    <source>
        <strain evidence="2 3">12B1</strain>
    </source>
</reference>
<dbReference type="EMBL" id="JBGBPQ010000025">
    <property type="protein sequence ID" value="KAL1499289.1"/>
    <property type="molecule type" value="Genomic_DNA"/>
</dbReference>
<dbReference type="AlphaFoldDB" id="A0AB34IIS5"/>
<name>A0AB34IIS5_PRYPA</name>
<sequence length="177" mass="19243">MGRSTRISEGISSTYGAVKPNEIERTTLWRHAVSNEKKGMPDCDHYGSNAGVSMLWLPYAANESRYSAASRLRAFEERQLQDFGFRTGRAPPPPPPPPPPALRPLAPPPAAVAAPPPRASEWGALERESSRLHAANQARQMGQTFLLQGNLAQAKAFFKKAERILGSGAEPANDGER</sequence>
<evidence type="ECO:0000256" key="1">
    <source>
        <dbReference type="SAM" id="MobiDB-lite"/>
    </source>
</evidence>
<dbReference type="Proteomes" id="UP001515480">
    <property type="component" value="Unassembled WGS sequence"/>
</dbReference>